<organism evidence="1">
    <name type="scientific">Salmonella enterica</name>
    <name type="common">Salmonella choleraesuis</name>
    <dbReference type="NCBI Taxonomy" id="28901"/>
    <lineage>
        <taxon>Bacteria</taxon>
        <taxon>Pseudomonadati</taxon>
        <taxon>Pseudomonadota</taxon>
        <taxon>Gammaproteobacteria</taxon>
        <taxon>Enterobacterales</taxon>
        <taxon>Enterobacteriaceae</taxon>
        <taxon>Salmonella</taxon>
    </lineage>
</organism>
<accession>A0A6Y5YAI9</accession>
<evidence type="ECO:0000313" key="1">
    <source>
        <dbReference type="EMBL" id="HAB6601705.1"/>
    </source>
</evidence>
<dbReference type="GO" id="GO:0008410">
    <property type="term" value="F:CoA-transferase activity"/>
    <property type="evidence" value="ECO:0007669"/>
    <property type="project" value="InterPro"/>
</dbReference>
<dbReference type="PANTHER" id="PTHR43293:SF1">
    <property type="entry name" value="ACETATE COA-TRANSFERASE YDIF"/>
    <property type="match status" value="1"/>
</dbReference>
<proteinExistence type="predicted"/>
<comment type="caution">
    <text evidence="1">The sequence shown here is derived from an EMBL/GenBank/DDBJ whole genome shotgun (WGS) entry which is preliminary data.</text>
</comment>
<dbReference type="InterPro" id="IPR004165">
    <property type="entry name" value="CoA_trans_fam_I"/>
</dbReference>
<dbReference type="InterPro" id="IPR037171">
    <property type="entry name" value="NagB/RpiA_transferase-like"/>
</dbReference>
<gene>
    <name evidence="1" type="ORF">GYI61_24015</name>
</gene>
<reference evidence="1" key="2">
    <citation type="submission" date="2018-08" db="EMBL/GenBank/DDBJ databases">
        <authorList>
            <consortium name="NCBI Pathogen Detection Project"/>
        </authorList>
    </citation>
    <scope>NUCLEOTIDE SEQUENCE</scope>
    <source>
        <strain evidence="1">N37917</strain>
    </source>
</reference>
<sequence length="234" mass="25343">MKINKPSRINGRVPVLSAQEAVNYIPDEATLCILGAGGGILEATTLITALADKYQTTQSPRDLSIISPTGLGDRADRGISPLAQEGLVKWALCGHWGQSPRISELAEQNKIAAYNYPQGVLTQTLRASAAHQPGILSDIGIGTFVDHRQQGGKLNDVTKEDLIKLVEIDNKEYLYYKAIAPNVAFIRATTCDSEGYASFEDEVMYLDALVIAQAVHNNGGIVMMQVQKMVKKAT</sequence>
<dbReference type="SMART" id="SM00882">
    <property type="entry name" value="CoA_trans"/>
    <property type="match status" value="1"/>
</dbReference>
<feature type="non-terminal residue" evidence="1">
    <location>
        <position position="234"/>
    </location>
</feature>
<reference evidence="1" key="1">
    <citation type="journal article" date="2018" name="Genome Biol.">
        <title>SKESA: strategic k-mer extension for scrupulous assemblies.</title>
        <authorList>
            <person name="Souvorov A."/>
            <person name="Agarwala R."/>
            <person name="Lipman D.J."/>
        </authorList>
    </citation>
    <scope>NUCLEOTIDE SEQUENCE</scope>
    <source>
        <strain evidence="1">N37917</strain>
    </source>
</reference>
<dbReference type="SUPFAM" id="SSF100950">
    <property type="entry name" value="NagB/RpiA/CoA transferase-like"/>
    <property type="match status" value="1"/>
</dbReference>
<keyword evidence="1" id="KW-0808">Transferase</keyword>
<dbReference type="EMBL" id="DAAHMG010000064">
    <property type="protein sequence ID" value="HAB6601705.1"/>
    <property type="molecule type" value="Genomic_DNA"/>
</dbReference>
<dbReference type="PANTHER" id="PTHR43293">
    <property type="entry name" value="ACETATE COA-TRANSFERASE YDIF"/>
    <property type="match status" value="1"/>
</dbReference>
<protein>
    <submittedName>
        <fullName evidence="1">Acetate CoA-transferase YdiF</fullName>
    </submittedName>
</protein>
<dbReference type="Pfam" id="PF01144">
    <property type="entry name" value="CoA_trans"/>
    <property type="match status" value="1"/>
</dbReference>
<dbReference type="AlphaFoldDB" id="A0A6Y5YAI9"/>
<name>A0A6Y5YAI9_SALER</name>
<dbReference type="Gene3D" id="3.40.1080.10">
    <property type="entry name" value="Glutaconate Coenzyme A-transferase"/>
    <property type="match status" value="1"/>
</dbReference>